<organism evidence="1 2">
    <name type="scientific">Microbacterium lacus</name>
    <dbReference type="NCBI Taxonomy" id="415217"/>
    <lineage>
        <taxon>Bacteria</taxon>
        <taxon>Bacillati</taxon>
        <taxon>Actinomycetota</taxon>
        <taxon>Actinomycetes</taxon>
        <taxon>Micrococcales</taxon>
        <taxon>Microbacteriaceae</taxon>
        <taxon>Microbacterium</taxon>
    </lineage>
</organism>
<accession>A0ABN2GJH9</accession>
<gene>
    <name evidence="1" type="ORF">GCM10009807_15300</name>
</gene>
<sequence length="146" mass="15932">MEALQGIAPFREVRSLRQSTISADLRRARTCYDHLAGDLGMRITDLLTRSGLVTQLAVGQSANAPSPFPQGGLVDALNLRPPRGARPWARGCLDWSSRQPHVAGQLGAQVLATFETEEWVTRRVTSRAVRLTARGEDMLVALEGRG</sequence>
<protein>
    <recommendedName>
        <fullName evidence="3">Transcriptional regulator</fullName>
    </recommendedName>
</protein>
<evidence type="ECO:0000313" key="2">
    <source>
        <dbReference type="Proteomes" id="UP001500596"/>
    </source>
</evidence>
<dbReference type="EMBL" id="BAAAPK010000001">
    <property type="protein sequence ID" value="GAA1672131.1"/>
    <property type="molecule type" value="Genomic_DNA"/>
</dbReference>
<evidence type="ECO:0000313" key="1">
    <source>
        <dbReference type="EMBL" id="GAA1672131.1"/>
    </source>
</evidence>
<comment type="caution">
    <text evidence="1">The sequence shown here is derived from an EMBL/GenBank/DDBJ whole genome shotgun (WGS) entry which is preliminary data.</text>
</comment>
<dbReference type="Proteomes" id="UP001500596">
    <property type="component" value="Unassembled WGS sequence"/>
</dbReference>
<keyword evidence="2" id="KW-1185">Reference proteome</keyword>
<name>A0ABN2GJH9_9MICO</name>
<evidence type="ECO:0008006" key="3">
    <source>
        <dbReference type="Google" id="ProtNLM"/>
    </source>
</evidence>
<reference evidence="1 2" key="1">
    <citation type="journal article" date="2019" name="Int. J. Syst. Evol. Microbiol.">
        <title>The Global Catalogue of Microorganisms (GCM) 10K type strain sequencing project: providing services to taxonomists for standard genome sequencing and annotation.</title>
        <authorList>
            <consortium name="The Broad Institute Genomics Platform"/>
            <consortium name="The Broad Institute Genome Sequencing Center for Infectious Disease"/>
            <person name="Wu L."/>
            <person name="Ma J."/>
        </authorList>
    </citation>
    <scope>NUCLEOTIDE SEQUENCE [LARGE SCALE GENOMIC DNA]</scope>
    <source>
        <strain evidence="1 2">JCM 15575</strain>
    </source>
</reference>
<proteinExistence type="predicted"/>